<gene>
    <name evidence="1" type="ordered locus">LKI_02245</name>
</gene>
<dbReference type="EMBL" id="CP001758">
    <property type="protein sequence ID" value="ADG39992.1"/>
    <property type="molecule type" value="Genomic_DNA"/>
</dbReference>
<dbReference type="HOGENOM" id="CLU_3390091_0_0_9"/>
<dbReference type="PATRIC" id="fig|762051.18.peg.454"/>
<dbReference type="KEGG" id="lki:LKI_02245"/>
<name>D5T143_LEUKI</name>
<organism evidence="1 2">
    <name type="scientific">Leuconostoc kimchii (strain IMSNU 11154 / KCTC 2386 / IH25)</name>
    <dbReference type="NCBI Taxonomy" id="762051"/>
    <lineage>
        <taxon>Bacteria</taxon>
        <taxon>Bacillati</taxon>
        <taxon>Bacillota</taxon>
        <taxon>Bacilli</taxon>
        <taxon>Lactobacillales</taxon>
        <taxon>Lactobacillaceae</taxon>
        <taxon>Leuconostoc</taxon>
    </lineage>
</organism>
<accession>D5T143</accession>
<sequence length="32" mass="3666">MITDLKIYYLHSDKITTNVFLKGCGAVDDIMF</sequence>
<reference evidence="1 2" key="1">
    <citation type="journal article" date="2010" name="J. Bacteriol.">
        <title>Complete genome sequence analysis of Leuconostoc kimchii IMSNU 11154.</title>
        <authorList>
            <person name="Oh H.M."/>
            <person name="Cho Y.J."/>
            <person name="Kim B.K."/>
            <person name="Roe J.H."/>
            <person name="Kang S.O."/>
            <person name="Nahm B.H."/>
            <person name="Jeong G."/>
            <person name="Han H.U."/>
            <person name="Chun J."/>
        </authorList>
    </citation>
    <scope>NUCLEOTIDE SEQUENCE [LARGE SCALE GENOMIC DNA]</scope>
    <source>
        <strain evidence="2">IMSNU 11154 / KCTC 2386 / IH25</strain>
    </source>
</reference>
<evidence type="ECO:0000313" key="2">
    <source>
        <dbReference type="Proteomes" id="UP000002362"/>
    </source>
</evidence>
<dbReference type="Proteomes" id="UP000002362">
    <property type="component" value="Chromosome"/>
</dbReference>
<dbReference type="AlphaFoldDB" id="D5T143"/>
<dbReference type="STRING" id="762051.LKI_02245"/>
<evidence type="ECO:0000313" key="1">
    <source>
        <dbReference type="EMBL" id="ADG39992.1"/>
    </source>
</evidence>
<protein>
    <submittedName>
        <fullName evidence="1">Uncharacterized protein</fullName>
    </submittedName>
</protein>
<proteinExistence type="predicted"/>